<evidence type="ECO:0008006" key="3">
    <source>
        <dbReference type="Google" id="ProtNLM"/>
    </source>
</evidence>
<keyword evidence="2" id="KW-1185">Reference proteome</keyword>
<comment type="caution">
    <text evidence="1">The sequence shown here is derived from an EMBL/GenBank/DDBJ whole genome shotgun (WGS) entry which is preliminary data.</text>
</comment>
<dbReference type="AlphaFoldDB" id="A0A7K3M6C7"/>
<reference evidence="1 2" key="1">
    <citation type="submission" date="2019-11" db="EMBL/GenBank/DDBJ databases">
        <authorList>
            <person name="Li X.-J."/>
            <person name="Feng X.-M."/>
        </authorList>
    </citation>
    <scope>NUCLEOTIDE SEQUENCE [LARGE SCALE GENOMIC DNA]</scope>
    <source>
        <strain evidence="1 2">XMNu-373</strain>
    </source>
</reference>
<gene>
    <name evidence="1" type="ORF">F7O44_17525</name>
</gene>
<accession>A0A7K3M6C7</accession>
<organism evidence="1 2">
    <name type="scientific">Phytoactinopolyspora mesophila</name>
    <dbReference type="NCBI Taxonomy" id="2650750"/>
    <lineage>
        <taxon>Bacteria</taxon>
        <taxon>Bacillati</taxon>
        <taxon>Actinomycetota</taxon>
        <taxon>Actinomycetes</taxon>
        <taxon>Jiangellales</taxon>
        <taxon>Jiangellaceae</taxon>
        <taxon>Phytoactinopolyspora</taxon>
    </lineage>
</organism>
<sequence length="214" mass="25108">MNNRRPDGLERALSRERLSPYRTHVGGDLQAAISLYEWNATISAAFWLDLSHIEVLVRNAMHAQLTAWCITTHGHDRWFDDPGRVLTQHHREDILTARKRLKRTGKQADPGRIVAELSFGFWRYLVASQYDRTLWKPVLRHGFPHQPRRRPLHDCLTRLHRLRNRIAHHEPVYRMPLEQHLADLKTLARWVDPDLCAWITSQSEVAAIFTERPA</sequence>
<protein>
    <recommendedName>
        <fullName evidence="3">Abi family protein</fullName>
    </recommendedName>
</protein>
<evidence type="ECO:0000313" key="1">
    <source>
        <dbReference type="EMBL" id="NDL58873.1"/>
    </source>
</evidence>
<evidence type="ECO:0000313" key="2">
    <source>
        <dbReference type="Proteomes" id="UP000460435"/>
    </source>
</evidence>
<dbReference type="Proteomes" id="UP000460435">
    <property type="component" value="Unassembled WGS sequence"/>
</dbReference>
<proteinExistence type="predicted"/>
<name>A0A7K3M6C7_9ACTN</name>
<dbReference type="EMBL" id="WLZY01000006">
    <property type="protein sequence ID" value="NDL58873.1"/>
    <property type="molecule type" value="Genomic_DNA"/>
</dbReference>